<dbReference type="Pfam" id="PF13416">
    <property type="entry name" value="SBP_bac_8"/>
    <property type="match status" value="1"/>
</dbReference>
<dbReference type="PANTHER" id="PTHR43649">
    <property type="entry name" value="ARABINOSE-BINDING PROTEIN-RELATED"/>
    <property type="match status" value="1"/>
</dbReference>
<evidence type="ECO:0000313" key="4">
    <source>
        <dbReference type="EMBL" id="MBU8544583.1"/>
    </source>
</evidence>
<organism evidence="4 5">
    <name type="scientific">Falsiroseomonas oleicola</name>
    <dbReference type="NCBI Taxonomy" id="2801474"/>
    <lineage>
        <taxon>Bacteria</taxon>
        <taxon>Pseudomonadati</taxon>
        <taxon>Pseudomonadota</taxon>
        <taxon>Alphaproteobacteria</taxon>
        <taxon>Acetobacterales</taxon>
        <taxon>Roseomonadaceae</taxon>
        <taxon>Falsiroseomonas</taxon>
    </lineage>
</organism>
<dbReference type="Proteomes" id="UP000689967">
    <property type="component" value="Unassembled WGS sequence"/>
</dbReference>
<sequence length="425" mass="45207">MTTRRTLLASGAALLAAPAIGRAQGQVTLDVLFANPSFARFFTPIAEAFTRANPGIRIVFRQPAPNYDEQHQALLRGALTNQLPDVTFPGFNRLPELARTLAPRNQIADLAPLIAAEGAAWKDASFSGRMLALGQVDGTQYGMPFNASSPVAYYNPELVRRAGGDPENFPKDWDGVVALGGRIKAAVPEAMGVSYYINSFDSDWLWQALIQQGGGRMLNADGSVAFGGAAGQAAMAMARRFVTDSGMGLIGADQNRQQFGTGGTGVIFDSPARLGVITGLVGGRFPLRTAPFPITDAANGGVPTGGNAAVILTRDAAKREAAWKYVKYSAGPEAQKVAVEMTGYLPTNKLAEGADFLGPWYAQNPNARSAAMQADKSLPWEDYGANGPRIHRMQQEILTSVMRGDLAPPAGLTRMVQQTTSMMRG</sequence>
<dbReference type="InterPro" id="IPR006059">
    <property type="entry name" value="SBP"/>
</dbReference>
<evidence type="ECO:0000313" key="5">
    <source>
        <dbReference type="Proteomes" id="UP000689967"/>
    </source>
</evidence>
<protein>
    <submittedName>
        <fullName evidence="4">Extracellular solute-binding protein</fullName>
    </submittedName>
</protein>
<dbReference type="PROSITE" id="PS51318">
    <property type="entry name" value="TAT"/>
    <property type="match status" value="1"/>
</dbReference>
<dbReference type="EMBL" id="JAERQM010000003">
    <property type="protein sequence ID" value="MBU8544583.1"/>
    <property type="molecule type" value="Genomic_DNA"/>
</dbReference>
<comment type="subcellular location">
    <subcellularLocation>
        <location evidence="1">Periplasm</location>
    </subcellularLocation>
</comment>
<keyword evidence="3" id="KW-0732">Signal</keyword>
<dbReference type="PANTHER" id="PTHR43649:SF12">
    <property type="entry name" value="DIACETYLCHITOBIOSE BINDING PROTEIN DASA"/>
    <property type="match status" value="1"/>
</dbReference>
<accession>A0ABS6HA50</accession>
<dbReference type="InterPro" id="IPR006311">
    <property type="entry name" value="TAT_signal"/>
</dbReference>
<gene>
    <name evidence="4" type="ORF">JJQ90_12755</name>
</gene>
<comment type="caution">
    <text evidence="4">The sequence shown here is derived from an EMBL/GenBank/DDBJ whole genome shotgun (WGS) entry which is preliminary data.</text>
</comment>
<dbReference type="InterPro" id="IPR050490">
    <property type="entry name" value="Bact_solute-bd_prot1"/>
</dbReference>
<evidence type="ECO:0000256" key="3">
    <source>
        <dbReference type="SAM" id="SignalP"/>
    </source>
</evidence>
<dbReference type="RefSeq" id="WP_216875919.1">
    <property type="nucleotide sequence ID" value="NZ_JAERQM010000003.1"/>
</dbReference>
<proteinExistence type="inferred from homology"/>
<feature type="signal peptide" evidence="3">
    <location>
        <begin position="1"/>
        <end position="23"/>
    </location>
</feature>
<evidence type="ECO:0000256" key="1">
    <source>
        <dbReference type="ARBA" id="ARBA00004418"/>
    </source>
</evidence>
<keyword evidence="5" id="KW-1185">Reference proteome</keyword>
<feature type="chain" id="PRO_5046898334" evidence="3">
    <location>
        <begin position="24"/>
        <end position="425"/>
    </location>
</feature>
<comment type="similarity">
    <text evidence="2">Belongs to the bacterial solute-binding protein 1 family.</text>
</comment>
<name>A0ABS6HA50_9PROT</name>
<evidence type="ECO:0000256" key="2">
    <source>
        <dbReference type="ARBA" id="ARBA00008520"/>
    </source>
</evidence>
<reference evidence="4 5" key="1">
    <citation type="submission" date="2021-01" db="EMBL/GenBank/DDBJ databases">
        <title>Roseomonas sp. nov, a bacterium isolated from an oil production mixture in Yumen Oilfield.</title>
        <authorList>
            <person name="Wu D."/>
        </authorList>
    </citation>
    <scope>NUCLEOTIDE SEQUENCE [LARGE SCALE GENOMIC DNA]</scope>
    <source>
        <strain evidence="4 5">ROY-5-3</strain>
    </source>
</reference>